<proteinExistence type="predicted"/>
<feature type="signal peptide" evidence="1">
    <location>
        <begin position="1"/>
        <end position="22"/>
    </location>
</feature>
<feature type="domain" description="DUF2059" evidence="2">
    <location>
        <begin position="89"/>
        <end position="142"/>
    </location>
</feature>
<evidence type="ECO:0000259" key="2">
    <source>
        <dbReference type="Pfam" id="PF09832"/>
    </source>
</evidence>
<name>A0ABW0IP47_9HYPH</name>
<protein>
    <submittedName>
        <fullName evidence="3">DUF2059 domain-containing protein</fullName>
    </submittedName>
</protein>
<organism evidence="3 4">
    <name type="scientific">Bosea eneae</name>
    <dbReference type="NCBI Taxonomy" id="151454"/>
    <lineage>
        <taxon>Bacteria</taxon>
        <taxon>Pseudomonadati</taxon>
        <taxon>Pseudomonadota</taxon>
        <taxon>Alphaproteobacteria</taxon>
        <taxon>Hyphomicrobiales</taxon>
        <taxon>Boseaceae</taxon>
        <taxon>Bosea</taxon>
    </lineage>
</organism>
<dbReference type="Proteomes" id="UP001596053">
    <property type="component" value="Unassembled WGS sequence"/>
</dbReference>
<evidence type="ECO:0000313" key="3">
    <source>
        <dbReference type="EMBL" id="MFC5419787.1"/>
    </source>
</evidence>
<feature type="chain" id="PRO_5047225460" evidence="1">
    <location>
        <begin position="23"/>
        <end position="164"/>
    </location>
</feature>
<dbReference type="Pfam" id="PF09832">
    <property type="entry name" value="DUF2059"/>
    <property type="match status" value="1"/>
</dbReference>
<comment type="caution">
    <text evidence="3">The sequence shown here is derived from an EMBL/GenBank/DDBJ whole genome shotgun (WGS) entry which is preliminary data.</text>
</comment>
<keyword evidence="1" id="KW-0732">Signal</keyword>
<dbReference type="EMBL" id="JBHSLW010000010">
    <property type="protein sequence ID" value="MFC5419787.1"/>
    <property type="molecule type" value="Genomic_DNA"/>
</dbReference>
<evidence type="ECO:0000256" key="1">
    <source>
        <dbReference type="SAM" id="SignalP"/>
    </source>
</evidence>
<dbReference type="RefSeq" id="WP_377797757.1">
    <property type="nucleotide sequence ID" value="NZ_JBHSLW010000010.1"/>
</dbReference>
<gene>
    <name evidence="3" type="ORF">ACFPOB_09445</name>
</gene>
<keyword evidence="4" id="KW-1185">Reference proteome</keyword>
<evidence type="ECO:0000313" key="4">
    <source>
        <dbReference type="Proteomes" id="UP001596053"/>
    </source>
</evidence>
<reference evidence="4" key="1">
    <citation type="journal article" date="2019" name="Int. J. Syst. Evol. Microbiol.">
        <title>The Global Catalogue of Microorganisms (GCM) 10K type strain sequencing project: providing services to taxonomists for standard genome sequencing and annotation.</title>
        <authorList>
            <consortium name="The Broad Institute Genomics Platform"/>
            <consortium name="The Broad Institute Genome Sequencing Center for Infectious Disease"/>
            <person name="Wu L."/>
            <person name="Ma J."/>
        </authorList>
    </citation>
    <scope>NUCLEOTIDE SEQUENCE [LARGE SCALE GENOMIC DNA]</scope>
    <source>
        <strain evidence="4">NCAIM B.01391</strain>
    </source>
</reference>
<dbReference type="InterPro" id="IPR018637">
    <property type="entry name" value="DUF2059"/>
</dbReference>
<accession>A0ABW0IP47</accession>
<sequence>MIRHSLAGALLSLALLAMPALAQQGPTPEHLKAAREVVVSSGLSQSFDSIYAEFSAGVRQSFGTTRPELKKDMDEVLTALKAEADLRREEIVDSSARIFASKMTEADLKDVAAFFNSPVGQRYNSYRPQVIDEIFALLQPWSTATSNRLFDLFQAEMRKRGHQL</sequence>